<dbReference type="OrthoDB" id="6899466at2"/>
<evidence type="ECO:0000313" key="2">
    <source>
        <dbReference type="Proteomes" id="UP000017175"/>
    </source>
</evidence>
<accession>A0A0K1QNL9</accession>
<dbReference type="EMBL" id="CP010945">
    <property type="protein sequence ID" value="AKV07242.1"/>
    <property type="molecule type" value="Genomic_DNA"/>
</dbReference>
<proteinExistence type="predicted"/>
<dbReference type="Proteomes" id="UP000017175">
    <property type="component" value="Chromosome"/>
</dbReference>
<organism evidence="1 2">
    <name type="scientific">Pseudomonas fluorescens NCIMB 11764</name>
    <dbReference type="NCBI Taxonomy" id="1221522"/>
    <lineage>
        <taxon>Bacteria</taxon>
        <taxon>Pseudomonadati</taxon>
        <taxon>Pseudomonadota</taxon>
        <taxon>Gammaproteobacteria</taxon>
        <taxon>Pseudomonadales</taxon>
        <taxon>Pseudomonadaceae</taxon>
        <taxon>Pseudomonas</taxon>
    </lineage>
</organism>
<reference evidence="1 2" key="1">
    <citation type="journal article" date="2012" name="J. Bacteriol.">
        <title>Draft genome sequence of the cyanide-utilizing bacterium Pseudomonas fluorescens strain NCIMB 11764.</title>
        <authorList>
            <person name="Vilo C.A."/>
            <person name="Benedik M.J."/>
            <person name="Kunz D.A."/>
            <person name="Dong Q."/>
        </authorList>
    </citation>
    <scope>NUCLEOTIDE SEQUENCE [LARGE SCALE GENOMIC DNA]</scope>
    <source>
        <strain evidence="1 2">NCIMB 11764</strain>
    </source>
</reference>
<protein>
    <submittedName>
        <fullName evidence="1">Uncharacterized protein</fullName>
    </submittedName>
</protein>
<dbReference type="AlphaFoldDB" id="A0A0K1QNL9"/>
<sequence length="68" mass="7766">MARDKAKDDTHFNCTQPHEADYVAGLYPHAKEEVKTFLASACKDKTLHNSTHKDVYELIKRKLGHSQP</sequence>
<gene>
    <name evidence="1" type="ORF">B723_12805</name>
</gene>
<name>A0A0K1QNL9_PSEFL</name>
<dbReference type="RefSeq" id="WP_017336978.1">
    <property type="nucleotide sequence ID" value="NZ_CP010945.1"/>
</dbReference>
<evidence type="ECO:0000313" key="1">
    <source>
        <dbReference type="EMBL" id="AKV07242.1"/>
    </source>
</evidence>